<dbReference type="InterPro" id="IPR014756">
    <property type="entry name" value="Ig_E-set"/>
</dbReference>
<evidence type="ECO:0000259" key="2">
    <source>
        <dbReference type="SMART" id="SM00642"/>
    </source>
</evidence>
<dbReference type="EMBL" id="VMBG01000004">
    <property type="protein sequence ID" value="TSJ75086.1"/>
    <property type="molecule type" value="Genomic_DNA"/>
</dbReference>
<feature type="domain" description="Glycosyl hydrolase family 13 catalytic" evidence="2">
    <location>
        <begin position="368"/>
        <end position="710"/>
    </location>
</feature>
<dbReference type="InterPro" id="IPR004193">
    <property type="entry name" value="Glyco_hydro_13_N"/>
</dbReference>
<keyword evidence="4" id="KW-1185">Reference proteome</keyword>
<dbReference type="Pfam" id="PF02922">
    <property type="entry name" value="CBM_48"/>
    <property type="match status" value="1"/>
</dbReference>
<dbReference type="InterPro" id="IPR017853">
    <property type="entry name" value="GH"/>
</dbReference>
<protein>
    <submittedName>
        <fullName evidence="3">Glycoside hydrolase family 1</fullName>
    </submittedName>
</protein>
<reference evidence="3 4" key="1">
    <citation type="submission" date="2019-07" db="EMBL/GenBank/DDBJ databases">
        <title>Description of 53C-WASEF.</title>
        <authorList>
            <person name="Pitt A."/>
            <person name="Hahn M.W."/>
        </authorList>
    </citation>
    <scope>NUCLEOTIDE SEQUENCE [LARGE SCALE GENOMIC DNA]</scope>
    <source>
        <strain evidence="3 4">53C-WASEF</strain>
    </source>
</reference>
<comment type="caution">
    <text evidence="3">The sequence shown here is derived from an EMBL/GenBank/DDBJ whole genome shotgun (WGS) entry which is preliminary data.</text>
</comment>
<dbReference type="GO" id="GO:0004553">
    <property type="term" value="F:hydrolase activity, hydrolyzing O-glycosyl compounds"/>
    <property type="evidence" value="ECO:0007669"/>
    <property type="project" value="InterPro"/>
</dbReference>
<dbReference type="Proteomes" id="UP000315648">
    <property type="component" value="Unassembled WGS sequence"/>
</dbReference>
<proteinExistence type="inferred from homology"/>
<gene>
    <name evidence="3" type="ORF">FPL22_16955</name>
</gene>
<dbReference type="Pfam" id="PF00128">
    <property type="entry name" value="Alpha-amylase"/>
    <property type="match status" value="1"/>
</dbReference>
<name>A0A556QEQ5_9BACT</name>
<dbReference type="GO" id="GO:0005975">
    <property type="term" value="P:carbohydrate metabolic process"/>
    <property type="evidence" value="ECO:0007669"/>
    <property type="project" value="InterPro"/>
</dbReference>
<dbReference type="PANTHER" id="PTHR43002">
    <property type="entry name" value="GLYCOGEN DEBRANCHING ENZYME"/>
    <property type="match status" value="1"/>
</dbReference>
<dbReference type="Gene3D" id="3.20.20.80">
    <property type="entry name" value="Glycosidases"/>
    <property type="match status" value="1"/>
</dbReference>
<comment type="similarity">
    <text evidence="1">Belongs to the glycosyl hydrolase 13 family.</text>
</comment>
<organism evidence="3 4">
    <name type="scientific">Rariglobus hedericola</name>
    <dbReference type="NCBI Taxonomy" id="2597822"/>
    <lineage>
        <taxon>Bacteria</taxon>
        <taxon>Pseudomonadati</taxon>
        <taxon>Verrucomicrobiota</taxon>
        <taxon>Opitutia</taxon>
        <taxon>Opitutales</taxon>
        <taxon>Opitutaceae</taxon>
        <taxon>Rariglobus</taxon>
    </lineage>
</organism>
<keyword evidence="3" id="KW-0378">Hydrolase</keyword>
<dbReference type="Gene3D" id="2.60.40.10">
    <property type="entry name" value="Immunoglobulins"/>
    <property type="match status" value="2"/>
</dbReference>
<dbReference type="OrthoDB" id="9761875at2"/>
<dbReference type="InterPro" id="IPR006047">
    <property type="entry name" value="GH13_cat_dom"/>
</dbReference>
<sequence length="820" mass="92779">MPSRAKKIARAWLESPTQGVIELTHDWRARHLPPLTLSGGVHFAALHRVPDYTFGCESTYFVNRKDVIWFFIRLDQHPELLATGERVYLAGDFNGWHDGISGDEWLLKPGTMDGSAALIWSGSSDRFNSFPHQRYKFVTDTGRWLPAVATAPNAVRDNQGNVNYSIDPERTGQHLFKFELSKPLNLSESWSVVWPASEEVQSVPLMPGDFFYQLGTDLPMGARVQGGETVFRLFAPRAKSVELCVCAQLADQDNPHRYPLKSTGESGDPDAGVWEVVLEQNLHGWLYWYHVDGPRDAFGLFDPTHRVLDPYALATVTQIGPAIVLDSAWMGQADRSFKTPAWQDLVIAEAHVRDLVARAPVALGAEERRGFSGLRKWVEHPDFYLHRLGVNCVELQPIQENDAKTPDEYHWGYMTNNFFAPHSGYSVDPEKASGVKEFQELVAAFHARGIAVVLDVVYNHVGEPAHLMFVDRLYYFEQDGTGQLSNWSGCGNDLRCGAAMTTRLIIDSCRHLIETYGIDGFRFDLADLVSAPVLKQVEMALKRVKPDVILIAEPWSFRGHIAGELRDTGWASWNDGYRNFVRDYVRGGGTREGFEYALKGSPWYYAKWPAQTVNYTESHDDKTWIDNITENSNGNGDTPTANDRRRTHLMAATLFMSVGIPMLSSGQDFIRSKQGIHNTYQMGEVNALDYRRIYRFPSTHTYFADWIAFRRSDAGRLVRHFSRASELFFQFYWAYDTAAAAVIYNADLSQGPTQLLFTINNTLNDVTIHLGENVPLSGWRQLADHERFFRGIHRDTLVQAVTSELFVPALGCGLWVRETM</sequence>
<evidence type="ECO:0000313" key="4">
    <source>
        <dbReference type="Proteomes" id="UP000315648"/>
    </source>
</evidence>
<dbReference type="RefSeq" id="WP_144354228.1">
    <property type="nucleotide sequence ID" value="NZ_CBCRVV010000010.1"/>
</dbReference>
<evidence type="ECO:0000256" key="1">
    <source>
        <dbReference type="ARBA" id="ARBA00008061"/>
    </source>
</evidence>
<accession>A0A556QEQ5</accession>
<dbReference type="SMART" id="SM00642">
    <property type="entry name" value="Aamy"/>
    <property type="match status" value="1"/>
</dbReference>
<dbReference type="SUPFAM" id="SSF81296">
    <property type="entry name" value="E set domains"/>
    <property type="match status" value="1"/>
</dbReference>
<evidence type="ECO:0000313" key="3">
    <source>
        <dbReference type="EMBL" id="TSJ75086.1"/>
    </source>
</evidence>
<dbReference type="InterPro" id="IPR013783">
    <property type="entry name" value="Ig-like_fold"/>
</dbReference>
<dbReference type="AlphaFoldDB" id="A0A556QEQ5"/>
<dbReference type="SUPFAM" id="SSF51445">
    <property type="entry name" value="(Trans)glycosidases"/>
    <property type="match status" value="1"/>
</dbReference>